<evidence type="ECO:0000256" key="7">
    <source>
        <dbReference type="ARBA" id="ARBA00023080"/>
    </source>
</evidence>
<dbReference type="SUPFAM" id="SSF52972">
    <property type="entry name" value="ITPase-like"/>
    <property type="match status" value="1"/>
</dbReference>
<dbReference type="GO" id="GO:0000166">
    <property type="term" value="F:nucleotide binding"/>
    <property type="evidence" value="ECO:0007669"/>
    <property type="project" value="UniProtKB-KW"/>
</dbReference>
<keyword evidence="4" id="KW-0547">Nucleotide-binding</keyword>
<dbReference type="GO" id="GO:0046872">
    <property type="term" value="F:metal ion binding"/>
    <property type="evidence" value="ECO:0007669"/>
    <property type="project" value="UniProtKB-KW"/>
</dbReference>
<comment type="catalytic activity">
    <reaction evidence="11">
        <text>XTP + H2O = XDP + phosphate + H(+)</text>
        <dbReference type="Rhea" id="RHEA:28406"/>
        <dbReference type="ChEBI" id="CHEBI:15377"/>
        <dbReference type="ChEBI" id="CHEBI:15378"/>
        <dbReference type="ChEBI" id="CHEBI:43474"/>
        <dbReference type="ChEBI" id="CHEBI:59884"/>
        <dbReference type="ChEBI" id="CHEBI:61314"/>
        <dbReference type="EC" id="3.6.1.73"/>
    </reaction>
</comment>
<dbReference type="InterPro" id="IPR050299">
    <property type="entry name" value="YjjX_NTPase"/>
</dbReference>
<evidence type="ECO:0000256" key="11">
    <source>
        <dbReference type="ARBA" id="ARBA00048781"/>
    </source>
</evidence>
<evidence type="ECO:0000313" key="14">
    <source>
        <dbReference type="EMBL" id="MFC4987621.1"/>
    </source>
</evidence>
<dbReference type="InterPro" id="IPR029001">
    <property type="entry name" value="ITPase-like_fam"/>
</dbReference>
<dbReference type="PANTHER" id="PTHR34699">
    <property type="match status" value="1"/>
</dbReference>
<name>A0ABD5QD21_9EURY</name>
<evidence type="ECO:0000256" key="1">
    <source>
        <dbReference type="ARBA" id="ARBA00001936"/>
    </source>
</evidence>
<dbReference type="PANTHER" id="PTHR34699:SF2">
    <property type="entry name" value="NON-CANONICAL PURINE NTP PHOSPHATASE_PRRC1 DOMAIN-CONTAINING PROTEIN"/>
    <property type="match status" value="1"/>
</dbReference>
<gene>
    <name evidence="14" type="ORF">ACFPFO_07575</name>
</gene>
<evidence type="ECO:0000256" key="4">
    <source>
        <dbReference type="ARBA" id="ARBA00022741"/>
    </source>
</evidence>
<dbReference type="Proteomes" id="UP001595925">
    <property type="component" value="Unassembled WGS sequence"/>
</dbReference>
<feature type="region of interest" description="Disordered" evidence="12">
    <location>
        <begin position="1"/>
        <end position="45"/>
    </location>
</feature>
<dbReference type="Pfam" id="PF01931">
    <property type="entry name" value="NTPase_I-T"/>
    <property type="match status" value="1"/>
</dbReference>
<evidence type="ECO:0000256" key="2">
    <source>
        <dbReference type="ARBA" id="ARBA00001946"/>
    </source>
</evidence>
<dbReference type="InterPro" id="IPR026533">
    <property type="entry name" value="NTPase/PRRC1"/>
</dbReference>
<organism evidence="14 15">
    <name type="scientific">Saliphagus infecundisoli</name>
    <dbReference type="NCBI Taxonomy" id="1849069"/>
    <lineage>
        <taxon>Archaea</taxon>
        <taxon>Methanobacteriati</taxon>
        <taxon>Methanobacteriota</taxon>
        <taxon>Stenosarchaea group</taxon>
        <taxon>Halobacteria</taxon>
        <taxon>Halobacteriales</taxon>
        <taxon>Natrialbaceae</taxon>
        <taxon>Saliphagus</taxon>
    </lineage>
</organism>
<evidence type="ECO:0000259" key="13">
    <source>
        <dbReference type="Pfam" id="PF01931"/>
    </source>
</evidence>
<keyword evidence="7" id="KW-0546">Nucleotide metabolism</keyword>
<keyword evidence="5" id="KW-0378">Hydrolase</keyword>
<evidence type="ECO:0000256" key="5">
    <source>
        <dbReference type="ARBA" id="ARBA00022801"/>
    </source>
</evidence>
<dbReference type="GO" id="GO:0009117">
    <property type="term" value="P:nucleotide metabolic process"/>
    <property type="evidence" value="ECO:0007669"/>
    <property type="project" value="UniProtKB-KW"/>
</dbReference>
<comment type="cofactor">
    <cofactor evidence="2">
        <name>Mg(2+)</name>
        <dbReference type="ChEBI" id="CHEBI:18420"/>
    </cofactor>
</comment>
<keyword evidence="3" id="KW-0479">Metal-binding</keyword>
<protein>
    <recommendedName>
        <fullName evidence="9">inosine/xanthosine triphosphatase</fullName>
        <ecNumber evidence="9">3.6.1.73</ecNumber>
    </recommendedName>
</protein>
<dbReference type="EC" id="3.6.1.73" evidence="9"/>
<reference evidence="14 15" key="1">
    <citation type="journal article" date="2019" name="Int. J. Syst. Evol. Microbiol.">
        <title>The Global Catalogue of Microorganisms (GCM) 10K type strain sequencing project: providing services to taxonomists for standard genome sequencing and annotation.</title>
        <authorList>
            <consortium name="The Broad Institute Genomics Platform"/>
            <consortium name="The Broad Institute Genome Sequencing Center for Infectious Disease"/>
            <person name="Wu L."/>
            <person name="Ma J."/>
        </authorList>
    </citation>
    <scope>NUCLEOTIDE SEQUENCE [LARGE SCALE GENOMIC DNA]</scope>
    <source>
        <strain evidence="14 15">CGMCC 1.15824</strain>
    </source>
</reference>
<evidence type="ECO:0000256" key="8">
    <source>
        <dbReference type="ARBA" id="ARBA00023211"/>
    </source>
</evidence>
<dbReference type="GO" id="GO:0103023">
    <property type="term" value="F:ITPase activity"/>
    <property type="evidence" value="ECO:0007669"/>
    <property type="project" value="UniProtKB-EC"/>
</dbReference>
<comment type="cofactor">
    <cofactor evidence="1">
        <name>Mn(2+)</name>
        <dbReference type="ChEBI" id="CHEBI:29035"/>
    </cofactor>
</comment>
<evidence type="ECO:0000256" key="9">
    <source>
        <dbReference type="ARBA" id="ARBA00038901"/>
    </source>
</evidence>
<keyword evidence="6" id="KW-0460">Magnesium</keyword>
<evidence type="ECO:0000256" key="3">
    <source>
        <dbReference type="ARBA" id="ARBA00022723"/>
    </source>
</evidence>
<evidence type="ECO:0000313" key="15">
    <source>
        <dbReference type="Proteomes" id="UP001595925"/>
    </source>
</evidence>
<evidence type="ECO:0000256" key="6">
    <source>
        <dbReference type="ARBA" id="ARBA00022842"/>
    </source>
</evidence>
<feature type="domain" description="Non-canonical purine NTP phosphatase/PRRC1" evidence="13">
    <location>
        <begin position="9"/>
        <end position="173"/>
    </location>
</feature>
<keyword evidence="15" id="KW-1185">Reference proteome</keyword>
<dbReference type="EMBL" id="JBHSJG010000029">
    <property type="protein sequence ID" value="MFC4987621.1"/>
    <property type="molecule type" value="Genomic_DNA"/>
</dbReference>
<comment type="caution">
    <text evidence="14">The sequence shown here is derived from an EMBL/GenBank/DDBJ whole genome shotgun (WGS) entry which is preliminary data.</text>
</comment>
<proteinExistence type="predicted"/>
<dbReference type="AlphaFoldDB" id="A0ABD5QD21"/>
<comment type="catalytic activity">
    <reaction evidence="10">
        <text>ITP + H2O = IDP + phosphate + H(+)</text>
        <dbReference type="Rhea" id="RHEA:28330"/>
        <dbReference type="ChEBI" id="CHEBI:15377"/>
        <dbReference type="ChEBI" id="CHEBI:15378"/>
        <dbReference type="ChEBI" id="CHEBI:43474"/>
        <dbReference type="ChEBI" id="CHEBI:58280"/>
        <dbReference type="ChEBI" id="CHEBI:61402"/>
        <dbReference type="EC" id="3.6.1.73"/>
    </reaction>
</comment>
<dbReference type="Gene3D" id="3.90.950.10">
    <property type="match status" value="1"/>
</dbReference>
<keyword evidence="8" id="KW-0464">Manganese</keyword>
<evidence type="ECO:0000256" key="12">
    <source>
        <dbReference type="SAM" id="MobiDB-lite"/>
    </source>
</evidence>
<dbReference type="RefSeq" id="WP_224827903.1">
    <property type="nucleotide sequence ID" value="NZ_JAIVEF010000002.1"/>
</dbReference>
<sequence length="181" mass="18250">MDAPRVAVGSTNPVKEAAVHTGLSRLEPSTSTHDVESGVSEQPRSVAATVAGAETRAERALAAARAEGIDADYGAGLEGGVARLEGTPGLHLIMWAAIVDGERTGRASGPSLRLPDPVADRLEAGEELGPVMDDRLGREGVAESEGAVGVLTGGLLTREAALAAAVSCAFAPFSDGGQSEP</sequence>
<accession>A0ABD5QD21</accession>
<evidence type="ECO:0000256" key="10">
    <source>
        <dbReference type="ARBA" id="ARBA00048174"/>
    </source>
</evidence>